<feature type="domain" description="F-box" evidence="2">
    <location>
        <begin position="22"/>
        <end position="60"/>
    </location>
</feature>
<comment type="caution">
    <text evidence="4">The sequence shown here is derived from an EMBL/GenBank/DDBJ whole genome shotgun (WGS) entry which is preliminary data.</text>
</comment>
<dbReference type="EMBL" id="LUHQ01000002">
    <property type="protein sequence ID" value="OAP09893.1"/>
    <property type="molecule type" value="Genomic_DNA"/>
</dbReference>
<evidence type="ECO:0000313" key="5">
    <source>
        <dbReference type="Proteomes" id="UP000078284"/>
    </source>
</evidence>
<gene>
    <name evidence="4" type="ordered locus">AXX17_At2g25940</name>
</gene>
<dbReference type="InterPro" id="IPR015915">
    <property type="entry name" value="Kelch-typ_b-propeller"/>
</dbReference>
<sequence>MVLLSEIPGGSNGDDPNMNPQELPEELIESIVAPIPRCYYPSLSLLSRAFRHVITSQQLFVTRSGLGFKEPVLYAFIGCTPYTTPRWFILRRSNIPLQLRRLNSLPHMFPGAAVVPIGYKIYVMGGYNYQPVSTVIVIDCRFHTWHYLPDMQRARYHAAAGVIDGRIYVIGGRKKQDADWVEVFDVTTESWETVPTQCPNEASENGLFVTYAVMQGRIFILDLGRVFAYEPRQGLWQSLGVICQLMRFWGSSSCVVGDLLYTLDPTCSFGHPIVVYNPNELVWRPVFGIFMIDLPVLSFYGSKMANFGGKLVILSGYSSWWLFGA</sequence>
<dbReference type="Pfam" id="PF00646">
    <property type="entry name" value="F-box"/>
    <property type="match status" value="1"/>
</dbReference>
<dbReference type="PANTHER" id="PTHR24414:SF65">
    <property type="entry name" value="F-BOX DOMAIN-CONTAINING PROTEIN"/>
    <property type="match status" value="1"/>
</dbReference>
<evidence type="ECO:0000313" key="4">
    <source>
        <dbReference type="EMBL" id="OAP09893.1"/>
    </source>
</evidence>
<dbReference type="Gene3D" id="2.120.10.80">
    <property type="entry name" value="Kelch-type beta propeller"/>
    <property type="match status" value="1"/>
</dbReference>
<dbReference type="InterPro" id="IPR050354">
    <property type="entry name" value="F-box/kelch-repeat_ARATH"/>
</dbReference>
<dbReference type="AlphaFoldDB" id="A0A178VXW5"/>
<feature type="region of interest" description="Disordered" evidence="1">
    <location>
        <begin position="1"/>
        <end position="20"/>
    </location>
</feature>
<protein>
    <submittedName>
        <fullName evidence="4">Uncharacterized protein</fullName>
    </submittedName>
</protein>
<proteinExistence type="predicted"/>
<accession>A0A178VXW5</accession>
<dbReference type="InterPro" id="IPR006652">
    <property type="entry name" value="Kelch_1"/>
</dbReference>
<evidence type="ECO:0000256" key="1">
    <source>
        <dbReference type="SAM" id="MobiDB-lite"/>
    </source>
</evidence>
<dbReference type="InterPro" id="IPR001810">
    <property type="entry name" value="F-box_dom"/>
</dbReference>
<dbReference type="SMART" id="SM00612">
    <property type="entry name" value="Kelch"/>
    <property type="match status" value="2"/>
</dbReference>
<dbReference type="Proteomes" id="UP000078284">
    <property type="component" value="Chromosome 2"/>
</dbReference>
<dbReference type="ExpressionAtlas" id="A0A178VXW5">
    <property type="expression patterns" value="baseline and differential"/>
</dbReference>
<evidence type="ECO:0000259" key="2">
    <source>
        <dbReference type="Pfam" id="PF00646"/>
    </source>
</evidence>
<organism evidence="4 5">
    <name type="scientific">Arabidopsis thaliana</name>
    <name type="common">Mouse-ear cress</name>
    <dbReference type="NCBI Taxonomy" id="3702"/>
    <lineage>
        <taxon>Eukaryota</taxon>
        <taxon>Viridiplantae</taxon>
        <taxon>Streptophyta</taxon>
        <taxon>Embryophyta</taxon>
        <taxon>Tracheophyta</taxon>
        <taxon>Spermatophyta</taxon>
        <taxon>Magnoliopsida</taxon>
        <taxon>eudicotyledons</taxon>
        <taxon>Gunneridae</taxon>
        <taxon>Pentapetalae</taxon>
        <taxon>rosids</taxon>
        <taxon>malvids</taxon>
        <taxon>Brassicales</taxon>
        <taxon>Brassicaceae</taxon>
        <taxon>Camelineae</taxon>
        <taxon>Arabidopsis</taxon>
    </lineage>
</organism>
<dbReference type="InterPro" id="IPR057499">
    <property type="entry name" value="Kelch_FKB95"/>
</dbReference>
<dbReference type="Pfam" id="PF25210">
    <property type="entry name" value="Kelch_FKB95"/>
    <property type="match status" value="1"/>
</dbReference>
<feature type="domain" description="FKB95-like N-terminal Kelch" evidence="3">
    <location>
        <begin position="87"/>
        <end position="314"/>
    </location>
</feature>
<reference evidence="5" key="1">
    <citation type="journal article" date="2016" name="Proc. Natl. Acad. Sci. U.S.A.">
        <title>Chromosome-level assembly of Arabidopsis thaliana Ler reveals the extent of translocation and inversion polymorphisms.</title>
        <authorList>
            <person name="Zapata L."/>
            <person name="Ding J."/>
            <person name="Willing E.M."/>
            <person name="Hartwig B."/>
            <person name="Bezdan D."/>
            <person name="Jiao W.B."/>
            <person name="Patel V."/>
            <person name="Velikkakam James G."/>
            <person name="Koornneef M."/>
            <person name="Ossowski S."/>
            <person name="Schneeberger K."/>
        </authorList>
    </citation>
    <scope>NUCLEOTIDE SEQUENCE [LARGE SCALE GENOMIC DNA]</scope>
    <source>
        <strain evidence="5">cv. Landsberg erecta</strain>
    </source>
</reference>
<dbReference type="PANTHER" id="PTHR24414">
    <property type="entry name" value="F-BOX/KELCH-REPEAT PROTEIN SKIP4"/>
    <property type="match status" value="1"/>
</dbReference>
<evidence type="ECO:0000259" key="3">
    <source>
        <dbReference type="Pfam" id="PF25210"/>
    </source>
</evidence>
<dbReference type="SUPFAM" id="SSF117281">
    <property type="entry name" value="Kelch motif"/>
    <property type="match status" value="1"/>
</dbReference>
<name>A0A178VXW5_ARATH</name>